<evidence type="ECO:0000256" key="3">
    <source>
        <dbReference type="ARBA" id="ARBA00022553"/>
    </source>
</evidence>
<dbReference type="GO" id="GO:0000155">
    <property type="term" value="F:phosphorelay sensor kinase activity"/>
    <property type="evidence" value="ECO:0007669"/>
    <property type="project" value="InterPro"/>
</dbReference>
<dbReference type="Pfam" id="PF02518">
    <property type="entry name" value="HATPase_c"/>
    <property type="match status" value="1"/>
</dbReference>
<dbReference type="AlphaFoldDB" id="A0AAN5AJQ4"/>
<feature type="transmembrane region" description="Helical" evidence="6">
    <location>
        <begin position="102"/>
        <end position="120"/>
    </location>
</feature>
<dbReference type="EMBL" id="BQKE01000001">
    <property type="protein sequence ID" value="GJM61900.1"/>
    <property type="molecule type" value="Genomic_DNA"/>
</dbReference>
<dbReference type="SMART" id="SM00387">
    <property type="entry name" value="HATPase_c"/>
    <property type="match status" value="1"/>
</dbReference>
<evidence type="ECO:0000256" key="1">
    <source>
        <dbReference type="ARBA" id="ARBA00000085"/>
    </source>
</evidence>
<keyword evidence="9" id="KW-1185">Reference proteome</keyword>
<gene>
    <name evidence="8" type="ORF">PEDI_24520</name>
</gene>
<evidence type="ECO:0000256" key="5">
    <source>
        <dbReference type="ARBA" id="ARBA00022777"/>
    </source>
</evidence>
<dbReference type="FunFam" id="3.30.565.10:FF:000006">
    <property type="entry name" value="Sensor histidine kinase WalK"/>
    <property type="match status" value="1"/>
</dbReference>
<dbReference type="InterPro" id="IPR036097">
    <property type="entry name" value="HisK_dim/P_sf"/>
</dbReference>
<dbReference type="Gene3D" id="1.10.287.130">
    <property type="match status" value="1"/>
</dbReference>
<dbReference type="InterPro" id="IPR003594">
    <property type="entry name" value="HATPase_dom"/>
</dbReference>
<dbReference type="Proteomes" id="UP001310022">
    <property type="component" value="Unassembled WGS sequence"/>
</dbReference>
<evidence type="ECO:0000313" key="8">
    <source>
        <dbReference type="EMBL" id="GJM61900.1"/>
    </source>
</evidence>
<keyword evidence="6" id="KW-0812">Transmembrane</keyword>
<reference evidence="8 9" key="1">
    <citation type="submission" date="2021-12" db="EMBL/GenBank/DDBJ databases">
        <title>Genome sequencing of bacteria with rrn-lacking chromosome and rrn-plasmid.</title>
        <authorList>
            <person name="Anda M."/>
            <person name="Iwasaki W."/>
        </authorList>
    </citation>
    <scope>NUCLEOTIDE SEQUENCE [LARGE SCALE GENOMIC DNA]</scope>
    <source>
        <strain evidence="8 9">NBRC 15940</strain>
    </source>
</reference>
<feature type="domain" description="Histidine kinase" evidence="7">
    <location>
        <begin position="300"/>
        <end position="518"/>
    </location>
</feature>
<comment type="catalytic activity">
    <reaction evidence="1">
        <text>ATP + protein L-histidine = ADP + protein N-phospho-L-histidine.</text>
        <dbReference type="EC" id="2.7.13.3"/>
    </reaction>
</comment>
<evidence type="ECO:0000256" key="4">
    <source>
        <dbReference type="ARBA" id="ARBA00022679"/>
    </source>
</evidence>
<feature type="transmembrane region" description="Helical" evidence="6">
    <location>
        <begin position="132"/>
        <end position="151"/>
    </location>
</feature>
<dbReference type="InterPro" id="IPR004358">
    <property type="entry name" value="Sig_transdc_His_kin-like_C"/>
</dbReference>
<feature type="transmembrane region" description="Helical" evidence="6">
    <location>
        <begin position="73"/>
        <end position="90"/>
    </location>
</feature>
<feature type="transmembrane region" description="Helical" evidence="6">
    <location>
        <begin position="13"/>
        <end position="37"/>
    </location>
</feature>
<dbReference type="CDD" id="cd00075">
    <property type="entry name" value="HATPase"/>
    <property type="match status" value="1"/>
</dbReference>
<dbReference type="PANTHER" id="PTHR43547">
    <property type="entry name" value="TWO-COMPONENT HISTIDINE KINASE"/>
    <property type="match status" value="1"/>
</dbReference>
<dbReference type="SMART" id="SM00388">
    <property type="entry name" value="HisKA"/>
    <property type="match status" value="1"/>
</dbReference>
<accession>A0AAN5AJQ4</accession>
<protein>
    <recommendedName>
        <fullName evidence="2">histidine kinase</fullName>
        <ecNumber evidence="2">2.7.13.3</ecNumber>
    </recommendedName>
</protein>
<proteinExistence type="predicted"/>
<dbReference type="InterPro" id="IPR003661">
    <property type="entry name" value="HisK_dim/P_dom"/>
</dbReference>
<organism evidence="8 9">
    <name type="scientific">Persicobacter diffluens</name>
    <dbReference type="NCBI Taxonomy" id="981"/>
    <lineage>
        <taxon>Bacteria</taxon>
        <taxon>Pseudomonadati</taxon>
        <taxon>Bacteroidota</taxon>
        <taxon>Cytophagia</taxon>
        <taxon>Cytophagales</taxon>
        <taxon>Persicobacteraceae</taxon>
        <taxon>Persicobacter</taxon>
    </lineage>
</organism>
<evidence type="ECO:0000259" key="7">
    <source>
        <dbReference type="PROSITE" id="PS50109"/>
    </source>
</evidence>
<evidence type="ECO:0000256" key="6">
    <source>
        <dbReference type="SAM" id="Phobius"/>
    </source>
</evidence>
<keyword evidence="3" id="KW-0597">Phosphoprotein</keyword>
<name>A0AAN5AJQ4_9BACT</name>
<sequence>MVLLVNSTVSAEMFSWISSVNLFFGFLSTGAVMAIIFDRFFSHALLAVLAMVMSPLCYLIFALVFDFVEVESLIIFSVAVVAISFFPLGVWGNSLSSRRKSLVVSAFGFLQVLFAAYLLFKELGVNEESLMISYMILITVAFCYLTVYLVLVPRDKENQILAYDNKLWAQIAGNIDVYGFLLDYKKAEFVWERGLYNVFDLSVPTKIGFDQLQDLLDEENINWLKESLVKLSAKPNAEEHNELKVKINTVRGEKWLSLKTMRSKDYPNCILGAVRDVTNEHQILDQYERVSALKDKILASVAHDLSGPLNRIEGLSELVGMSFRTDRINTQKYLDLISQNATKGQELIRELLTHSEFEEGLVILEEKIVDLRAFVNESAYLHQEEMRKHGLVLRIELPTHPVFCAIDVSKMGRVIDNLLTNAIKFTPGGGKVKMSLSLDEKEVVLSIQDTGIGIPEELLPVLFDRFTEAGRKGLLGQKSTGLGMSIVKQVVDLHNGTIQVDSLQGQGTNFQIKLPLQEQIESVADTKQSISLIG</sequence>
<keyword evidence="4" id="KW-0808">Transferase</keyword>
<dbReference type="PRINTS" id="PR00344">
    <property type="entry name" value="BCTRLSENSOR"/>
</dbReference>
<dbReference type="InterPro" id="IPR005467">
    <property type="entry name" value="His_kinase_dom"/>
</dbReference>
<dbReference type="SUPFAM" id="SSF47384">
    <property type="entry name" value="Homodimeric domain of signal transducing histidine kinase"/>
    <property type="match status" value="1"/>
</dbReference>
<dbReference type="EC" id="2.7.13.3" evidence="2"/>
<comment type="caution">
    <text evidence="8">The sequence shown here is derived from an EMBL/GenBank/DDBJ whole genome shotgun (WGS) entry which is preliminary data.</text>
</comment>
<dbReference type="Pfam" id="PF00512">
    <property type="entry name" value="HisKA"/>
    <property type="match status" value="1"/>
</dbReference>
<keyword evidence="6" id="KW-1133">Transmembrane helix</keyword>
<evidence type="ECO:0000256" key="2">
    <source>
        <dbReference type="ARBA" id="ARBA00012438"/>
    </source>
</evidence>
<feature type="transmembrane region" description="Helical" evidence="6">
    <location>
        <begin position="44"/>
        <end position="67"/>
    </location>
</feature>
<keyword evidence="5" id="KW-0418">Kinase</keyword>
<dbReference type="PANTHER" id="PTHR43547:SF2">
    <property type="entry name" value="HYBRID SIGNAL TRANSDUCTION HISTIDINE KINASE C"/>
    <property type="match status" value="1"/>
</dbReference>
<evidence type="ECO:0000313" key="9">
    <source>
        <dbReference type="Proteomes" id="UP001310022"/>
    </source>
</evidence>
<dbReference type="SUPFAM" id="SSF55874">
    <property type="entry name" value="ATPase domain of HSP90 chaperone/DNA topoisomerase II/histidine kinase"/>
    <property type="match status" value="1"/>
</dbReference>
<dbReference type="InterPro" id="IPR036890">
    <property type="entry name" value="HATPase_C_sf"/>
</dbReference>
<dbReference type="PROSITE" id="PS50109">
    <property type="entry name" value="HIS_KIN"/>
    <property type="match status" value="1"/>
</dbReference>
<keyword evidence="6" id="KW-0472">Membrane</keyword>
<dbReference type="Gene3D" id="3.30.565.10">
    <property type="entry name" value="Histidine kinase-like ATPase, C-terminal domain"/>
    <property type="match status" value="1"/>
</dbReference>